<evidence type="ECO:0000259" key="2">
    <source>
        <dbReference type="Pfam" id="PF19747"/>
    </source>
</evidence>
<organism evidence="3">
    <name type="scientific">Streptomyces sp. R08</name>
    <dbReference type="NCBI Taxonomy" id="3238624"/>
    <lineage>
        <taxon>Bacteria</taxon>
        <taxon>Bacillati</taxon>
        <taxon>Actinomycetota</taxon>
        <taxon>Actinomycetes</taxon>
        <taxon>Kitasatosporales</taxon>
        <taxon>Streptomycetaceae</taxon>
        <taxon>Streptomyces</taxon>
    </lineage>
</organism>
<protein>
    <submittedName>
        <fullName evidence="3">DUF6234 family protein</fullName>
    </submittedName>
</protein>
<dbReference type="RefSeq" id="WP_369191440.1">
    <property type="nucleotide sequence ID" value="NZ_CP163431.1"/>
</dbReference>
<feature type="transmembrane region" description="Helical" evidence="1">
    <location>
        <begin position="94"/>
        <end position="113"/>
    </location>
</feature>
<keyword evidence="1" id="KW-0472">Membrane</keyword>
<keyword evidence="1" id="KW-0812">Transmembrane</keyword>
<feature type="transmembrane region" description="Helical" evidence="1">
    <location>
        <begin position="27"/>
        <end position="46"/>
    </location>
</feature>
<dbReference type="Pfam" id="PF19747">
    <property type="entry name" value="DUF6234"/>
    <property type="match status" value="1"/>
</dbReference>
<gene>
    <name evidence="3" type="ORF">AB5J58_42840</name>
</gene>
<feature type="domain" description="DUF6234" evidence="2">
    <location>
        <begin position="20"/>
        <end position="142"/>
    </location>
</feature>
<name>A0AB39MJC9_9ACTN</name>
<evidence type="ECO:0000256" key="1">
    <source>
        <dbReference type="SAM" id="Phobius"/>
    </source>
</evidence>
<sequence length="143" mass="15652">MTQVLPEHPSRHRRWPWSRRTSRASDVLAAITLFVAEAVFFAWSTFTSGMEGWAAQGDRGRIDAATLANIAWMEHFLYALLALAGLAALSRAPWTAVSHLVTAGLVFTLLIGMQHEWDRGHPTPAPTPRAGYSPCYSGSGTCN</sequence>
<proteinExistence type="predicted"/>
<dbReference type="InterPro" id="IPR046201">
    <property type="entry name" value="DUF6234"/>
</dbReference>
<dbReference type="AlphaFoldDB" id="A0AB39MJC9"/>
<feature type="transmembrane region" description="Helical" evidence="1">
    <location>
        <begin position="67"/>
        <end position="88"/>
    </location>
</feature>
<evidence type="ECO:0000313" key="3">
    <source>
        <dbReference type="EMBL" id="XDQ06511.1"/>
    </source>
</evidence>
<accession>A0AB39MJC9</accession>
<reference evidence="3" key="1">
    <citation type="submission" date="2024-07" db="EMBL/GenBank/DDBJ databases">
        <authorList>
            <person name="Yu S.T."/>
        </authorList>
    </citation>
    <scope>NUCLEOTIDE SEQUENCE</scope>
    <source>
        <strain evidence="3">R08</strain>
    </source>
</reference>
<dbReference type="EMBL" id="CP163431">
    <property type="protein sequence ID" value="XDQ06511.1"/>
    <property type="molecule type" value="Genomic_DNA"/>
</dbReference>
<keyword evidence="1" id="KW-1133">Transmembrane helix</keyword>